<reference evidence="4" key="1">
    <citation type="submission" date="2023-07" db="EMBL/GenBank/DDBJ databases">
        <authorList>
            <consortium name="CYATHOMIX"/>
        </authorList>
    </citation>
    <scope>NUCLEOTIDE SEQUENCE</scope>
    <source>
        <strain evidence="4">N/A</strain>
    </source>
</reference>
<evidence type="ECO:0000256" key="3">
    <source>
        <dbReference type="ARBA" id="ARBA00022927"/>
    </source>
</evidence>
<keyword evidence="2" id="KW-0344">Guanine-nucleotide releasing factor</keyword>
<dbReference type="InterPro" id="IPR011057">
    <property type="entry name" value="Mss4-like_sf"/>
</dbReference>
<dbReference type="AlphaFoldDB" id="A0AA36GN05"/>
<evidence type="ECO:0000313" key="5">
    <source>
        <dbReference type="Proteomes" id="UP001176961"/>
    </source>
</evidence>
<dbReference type="GO" id="GO:0015031">
    <property type="term" value="P:protein transport"/>
    <property type="evidence" value="ECO:0007669"/>
    <property type="project" value="UniProtKB-KW"/>
</dbReference>
<dbReference type="Gene3D" id="2.170.150.10">
    <property type="entry name" value="Metal Binding Protein, Guanine Nucleotide Exchange Factor, Chain A"/>
    <property type="match status" value="1"/>
</dbReference>
<accession>A0AA36GN05</accession>
<dbReference type="EMBL" id="CATQJL010000112">
    <property type="protein sequence ID" value="CAJ0595105.1"/>
    <property type="molecule type" value="Genomic_DNA"/>
</dbReference>
<dbReference type="GO" id="GO:0007264">
    <property type="term" value="P:small GTPase-mediated signal transduction"/>
    <property type="evidence" value="ECO:0007669"/>
    <property type="project" value="InterPro"/>
</dbReference>
<dbReference type="Pfam" id="PF04421">
    <property type="entry name" value="Mss4"/>
    <property type="match status" value="1"/>
</dbReference>
<organism evidence="4 5">
    <name type="scientific">Cylicocyclus nassatus</name>
    <name type="common">Nematode worm</name>
    <dbReference type="NCBI Taxonomy" id="53992"/>
    <lineage>
        <taxon>Eukaryota</taxon>
        <taxon>Metazoa</taxon>
        <taxon>Ecdysozoa</taxon>
        <taxon>Nematoda</taxon>
        <taxon>Chromadorea</taxon>
        <taxon>Rhabditida</taxon>
        <taxon>Rhabditina</taxon>
        <taxon>Rhabditomorpha</taxon>
        <taxon>Strongyloidea</taxon>
        <taxon>Strongylidae</taxon>
        <taxon>Cylicocyclus</taxon>
    </lineage>
</organism>
<evidence type="ECO:0000256" key="1">
    <source>
        <dbReference type="ARBA" id="ARBA00022448"/>
    </source>
</evidence>
<gene>
    <name evidence="4" type="ORF">CYNAS_LOCUS7088</name>
</gene>
<dbReference type="InterPro" id="IPR007515">
    <property type="entry name" value="Mss4"/>
</dbReference>
<name>A0AA36GN05_CYLNA</name>
<evidence type="ECO:0000313" key="4">
    <source>
        <dbReference type="EMBL" id="CAJ0595105.1"/>
    </source>
</evidence>
<evidence type="ECO:0000256" key="2">
    <source>
        <dbReference type="ARBA" id="ARBA00022658"/>
    </source>
</evidence>
<proteinExistence type="predicted"/>
<keyword evidence="1" id="KW-0813">Transport</keyword>
<protein>
    <submittedName>
        <fullName evidence="4">Uncharacterized protein</fullName>
    </submittedName>
</protein>
<keyword evidence="5" id="KW-1185">Reference proteome</keyword>
<dbReference type="GO" id="GO:0005085">
    <property type="term" value="F:guanyl-nucleotide exchange factor activity"/>
    <property type="evidence" value="ECO:0007669"/>
    <property type="project" value="UniProtKB-KW"/>
</dbReference>
<dbReference type="InterPro" id="IPR011323">
    <property type="entry name" value="Mss4/transl-control_tumour"/>
</dbReference>
<dbReference type="Proteomes" id="UP001176961">
    <property type="component" value="Unassembled WGS sequence"/>
</dbReference>
<keyword evidence="3" id="KW-0653">Protein transport</keyword>
<dbReference type="PROSITE" id="PS51796">
    <property type="entry name" value="MSS4"/>
    <property type="match status" value="1"/>
</dbReference>
<comment type="caution">
    <text evidence="4">The sequence shown here is derived from an EMBL/GenBank/DDBJ whole genome shotgun (WGS) entry which is preliminary data.</text>
</comment>
<dbReference type="SUPFAM" id="SSF51316">
    <property type="entry name" value="Mss4-like"/>
    <property type="match status" value="1"/>
</dbReference>
<sequence length="103" mass="12241">MYWQSNFSTSTALARYYIKECHGRNEPVDKDDLLNIDDKNWNTIVCRRCGAVIFPEDRVKYLEDYTVELPEMVPGGRGSIVKEKISWWWYTKNDKDFDTIGFF</sequence>